<comment type="subcellular location">
    <subcellularLocation>
        <location evidence="12">Cell membrane</location>
        <topology evidence="12">Multi-pass membrane protein</topology>
    </subcellularLocation>
    <subcellularLocation>
        <location evidence="1">Membrane</location>
        <topology evidence="1">Multi-pass membrane protein</topology>
    </subcellularLocation>
</comment>
<dbReference type="GO" id="GO:0071555">
    <property type="term" value="P:cell wall organization"/>
    <property type="evidence" value="ECO:0007669"/>
    <property type="project" value="UniProtKB-KW"/>
</dbReference>
<evidence type="ECO:0000256" key="4">
    <source>
        <dbReference type="ARBA" id="ARBA00022679"/>
    </source>
</evidence>
<dbReference type="EC" id="2.7.8.13" evidence="12 13"/>
<protein>
    <recommendedName>
        <fullName evidence="12 13">Phospho-N-acetylmuramoyl-pentapeptide-transferase</fullName>
        <ecNumber evidence="12 13">2.7.8.13</ecNumber>
    </recommendedName>
    <alternativeName>
        <fullName evidence="12">UDP-MurNAc-pentapeptide phosphotransferase</fullName>
    </alternativeName>
</protein>
<dbReference type="RefSeq" id="WP_071904736.1">
    <property type="nucleotide sequence ID" value="NZ_MPIN01000021.1"/>
</dbReference>
<dbReference type="OrthoDB" id="9805475at2"/>
<evidence type="ECO:0000256" key="1">
    <source>
        <dbReference type="ARBA" id="ARBA00004141"/>
    </source>
</evidence>
<keyword evidence="12 14" id="KW-0479">Metal-binding</keyword>
<dbReference type="PROSITE" id="PS01347">
    <property type="entry name" value="MRAY_1"/>
    <property type="match status" value="1"/>
</dbReference>
<keyword evidence="12" id="KW-1003">Cell membrane</keyword>
<dbReference type="GO" id="GO:0046872">
    <property type="term" value="F:metal ion binding"/>
    <property type="evidence" value="ECO:0007669"/>
    <property type="project" value="UniProtKB-KW"/>
</dbReference>
<dbReference type="GO" id="GO:0009252">
    <property type="term" value="P:peptidoglycan biosynthetic process"/>
    <property type="evidence" value="ECO:0007669"/>
    <property type="project" value="UniProtKB-UniRule"/>
</dbReference>
<organism evidence="15 16">
    <name type="scientific">Cystobacter ferrugineus</name>
    <dbReference type="NCBI Taxonomy" id="83449"/>
    <lineage>
        <taxon>Bacteria</taxon>
        <taxon>Pseudomonadati</taxon>
        <taxon>Myxococcota</taxon>
        <taxon>Myxococcia</taxon>
        <taxon>Myxococcales</taxon>
        <taxon>Cystobacterineae</taxon>
        <taxon>Archangiaceae</taxon>
        <taxon>Cystobacter</taxon>
    </lineage>
</organism>
<dbReference type="InterPro" id="IPR003524">
    <property type="entry name" value="PNAcMuramoyl-5peptid_Trfase"/>
</dbReference>
<feature type="transmembrane region" description="Helical" evidence="12">
    <location>
        <begin position="296"/>
        <end position="316"/>
    </location>
</feature>
<dbReference type="CDD" id="cd06852">
    <property type="entry name" value="GT_MraY"/>
    <property type="match status" value="1"/>
</dbReference>
<keyword evidence="6 12" id="KW-0133">Cell shape</keyword>
<dbReference type="InterPro" id="IPR018480">
    <property type="entry name" value="PNAcMuramoyl-5peptid_Trfase_CS"/>
</dbReference>
<evidence type="ECO:0000313" key="15">
    <source>
        <dbReference type="EMBL" id="OJH34216.1"/>
    </source>
</evidence>
<dbReference type="Pfam" id="PF00953">
    <property type="entry name" value="Glycos_transf_4"/>
    <property type="match status" value="1"/>
</dbReference>
<gene>
    <name evidence="12" type="primary">mraY</name>
    <name evidence="15" type="ORF">BON30_44645</name>
</gene>
<dbReference type="Pfam" id="PF10555">
    <property type="entry name" value="MraY_sig1"/>
    <property type="match status" value="1"/>
</dbReference>
<keyword evidence="5 12" id="KW-0812">Transmembrane</keyword>
<feature type="binding site" evidence="14">
    <location>
        <position position="207"/>
    </location>
    <ligand>
        <name>Mg(2+)</name>
        <dbReference type="ChEBI" id="CHEBI:18420"/>
    </ligand>
</feature>
<comment type="cofactor">
    <cofactor evidence="12 14">
        <name>Mg(2+)</name>
        <dbReference type="ChEBI" id="CHEBI:18420"/>
    </cofactor>
</comment>
<name>A0A1L9AW47_9BACT</name>
<dbReference type="PANTHER" id="PTHR22926">
    <property type="entry name" value="PHOSPHO-N-ACETYLMURAMOYL-PENTAPEPTIDE-TRANSFERASE"/>
    <property type="match status" value="1"/>
</dbReference>
<evidence type="ECO:0000256" key="13">
    <source>
        <dbReference type="NCBIfam" id="TIGR00445"/>
    </source>
</evidence>
<feature type="transmembrane region" description="Helical" evidence="12">
    <location>
        <begin position="138"/>
        <end position="157"/>
    </location>
</feature>
<dbReference type="GO" id="GO:0051992">
    <property type="term" value="F:UDP-N-acetylmuramoyl-L-alanyl-D-glutamyl-meso-2,6-diaminopimelyl-D-alanyl-D-alanine:undecaprenyl-phosphate transferase activity"/>
    <property type="evidence" value="ECO:0007669"/>
    <property type="project" value="RHEA"/>
</dbReference>
<feature type="transmembrane region" description="Helical" evidence="12">
    <location>
        <begin position="28"/>
        <end position="52"/>
    </location>
</feature>
<evidence type="ECO:0000256" key="7">
    <source>
        <dbReference type="ARBA" id="ARBA00022984"/>
    </source>
</evidence>
<comment type="function">
    <text evidence="12">Catalyzes the initial step of the lipid cycle reactions in the biosynthesis of the cell wall peptidoglycan: transfers peptidoglycan precursor phospho-MurNAc-pentapeptide from UDP-MurNAc-pentapeptide onto the lipid carrier undecaprenyl phosphate, yielding undecaprenyl-pyrophosphoryl-MurNAc-pentapeptide, known as lipid I.</text>
</comment>
<feature type="transmembrane region" description="Helical" evidence="12">
    <location>
        <begin position="215"/>
        <end position="235"/>
    </location>
</feature>
<feature type="transmembrane region" description="Helical" evidence="12">
    <location>
        <begin position="73"/>
        <end position="94"/>
    </location>
</feature>
<accession>A0A1L9AW47</accession>
<dbReference type="PROSITE" id="PS01348">
    <property type="entry name" value="MRAY_2"/>
    <property type="match status" value="1"/>
</dbReference>
<feature type="transmembrane region" description="Helical" evidence="12">
    <location>
        <begin position="100"/>
        <end position="117"/>
    </location>
</feature>
<evidence type="ECO:0000256" key="9">
    <source>
        <dbReference type="ARBA" id="ARBA00023136"/>
    </source>
</evidence>
<evidence type="ECO:0000313" key="16">
    <source>
        <dbReference type="Proteomes" id="UP000182229"/>
    </source>
</evidence>
<evidence type="ECO:0000256" key="5">
    <source>
        <dbReference type="ARBA" id="ARBA00022692"/>
    </source>
</evidence>
<dbReference type="STRING" id="83449.BON30_44645"/>
<dbReference type="NCBIfam" id="TIGR00445">
    <property type="entry name" value="mraY"/>
    <property type="match status" value="1"/>
</dbReference>
<feature type="transmembrane region" description="Helical" evidence="12">
    <location>
        <begin position="322"/>
        <end position="344"/>
    </location>
</feature>
<evidence type="ECO:0000256" key="2">
    <source>
        <dbReference type="ARBA" id="ARBA00005583"/>
    </source>
</evidence>
<dbReference type="GO" id="GO:0051301">
    <property type="term" value="P:cell division"/>
    <property type="evidence" value="ECO:0007669"/>
    <property type="project" value="UniProtKB-KW"/>
</dbReference>
<dbReference type="PANTHER" id="PTHR22926:SF5">
    <property type="entry name" value="PHOSPHO-N-ACETYLMURAMOYL-PENTAPEPTIDE-TRANSFERASE HOMOLOG"/>
    <property type="match status" value="1"/>
</dbReference>
<keyword evidence="16" id="KW-1185">Reference proteome</keyword>
<feature type="transmembrane region" description="Helical" evidence="12">
    <location>
        <begin position="371"/>
        <end position="390"/>
    </location>
</feature>
<keyword evidence="9 12" id="KW-0472">Membrane</keyword>
<dbReference type="Proteomes" id="UP000182229">
    <property type="component" value="Unassembled WGS sequence"/>
</dbReference>
<evidence type="ECO:0000256" key="12">
    <source>
        <dbReference type="HAMAP-Rule" id="MF_00038"/>
    </source>
</evidence>
<proteinExistence type="inferred from homology"/>
<keyword evidence="12 14" id="KW-0460">Magnesium</keyword>
<dbReference type="InterPro" id="IPR000715">
    <property type="entry name" value="Glycosyl_transferase_4"/>
</dbReference>
<dbReference type="AlphaFoldDB" id="A0A1L9AW47"/>
<evidence type="ECO:0000256" key="14">
    <source>
        <dbReference type="PIRSR" id="PIRSR600715-1"/>
    </source>
</evidence>
<dbReference type="EMBL" id="MPIN01000021">
    <property type="protein sequence ID" value="OJH34216.1"/>
    <property type="molecule type" value="Genomic_DNA"/>
</dbReference>
<sequence>MLILLYEWLKDTDAGRLLNFLRYPTFRIVAAGVASLLLGMFVGPRLIAALRLKQHGQSNVREDTPDTHQKKKGTPTMGGALILLCIAVGTFVFADLRSHAVWAALVLTLGYGFIGFLDDWLKLSKRNSKGLAGRYKMVLQTVFYFIAIFGLMCSWTGPDGSFSGPTLLIDTKLTLPFVPTHRFNPDFGWFYVVFAWVVVVGTSNAVNITDGLDGLAIMPTIIAASTFAVLCYVAGSSIRLSNVETVDGVARLVAQPLWRYLGVPEVPGGAELSVFCASIVGAGISFLWFNAYPASVFMGDIGSLALGGALGGLAVLSKNEVVSAIIHGVFFAEILSVMIQVTSFKLTGKRVFKMAPVHHHFELKGMAEPKIIVRFWIVAILCGGVALLSIKLR</sequence>
<keyword evidence="4 12" id="KW-0808">Transferase</keyword>
<dbReference type="GO" id="GO:0008360">
    <property type="term" value="P:regulation of cell shape"/>
    <property type="evidence" value="ECO:0007669"/>
    <property type="project" value="UniProtKB-KW"/>
</dbReference>
<keyword evidence="11 12" id="KW-0961">Cell wall biogenesis/degradation</keyword>
<feature type="transmembrane region" description="Helical" evidence="12">
    <location>
        <begin position="272"/>
        <end position="289"/>
    </location>
</feature>
<evidence type="ECO:0000256" key="8">
    <source>
        <dbReference type="ARBA" id="ARBA00022989"/>
    </source>
</evidence>
<comment type="pathway">
    <text evidence="12">Cell wall biogenesis; peptidoglycan biosynthesis.</text>
</comment>
<evidence type="ECO:0000256" key="11">
    <source>
        <dbReference type="ARBA" id="ARBA00023316"/>
    </source>
</evidence>
<dbReference type="HAMAP" id="MF_00038">
    <property type="entry name" value="MraY"/>
    <property type="match status" value="1"/>
</dbReference>
<keyword evidence="3 12" id="KW-0132">Cell division</keyword>
<keyword evidence="8 12" id="KW-1133">Transmembrane helix</keyword>
<keyword evidence="10 12" id="KW-0131">Cell cycle</keyword>
<comment type="caution">
    <text evidence="15">The sequence shown here is derived from an EMBL/GenBank/DDBJ whole genome shotgun (WGS) entry which is preliminary data.</text>
</comment>
<feature type="binding site" evidence="14">
    <location>
        <position position="300"/>
    </location>
    <ligand>
        <name>Mg(2+)</name>
        <dbReference type="ChEBI" id="CHEBI:18420"/>
    </ligand>
</feature>
<dbReference type="GO" id="GO:0005886">
    <property type="term" value="C:plasma membrane"/>
    <property type="evidence" value="ECO:0007669"/>
    <property type="project" value="UniProtKB-SubCell"/>
</dbReference>
<reference evidence="15 16" key="2">
    <citation type="submission" date="2016-12" db="EMBL/GenBank/DDBJ databases">
        <title>Draft Genome Sequence of Cystobacter ferrugineus Strain Cbfe23.</title>
        <authorList>
            <person name="Akbar S."/>
            <person name="Dowd S.E."/>
            <person name="Stevens D.C."/>
        </authorList>
    </citation>
    <scope>NUCLEOTIDE SEQUENCE [LARGE SCALE GENOMIC DNA]</scope>
    <source>
        <strain evidence="15 16">Cbfe23</strain>
    </source>
</reference>
<keyword evidence="7 12" id="KW-0573">Peptidoglycan synthesis</keyword>
<comment type="catalytic activity">
    <reaction evidence="12">
        <text>UDP-N-acetyl-alpha-D-muramoyl-L-alanyl-gamma-D-glutamyl-meso-2,6-diaminopimeloyl-D-alanyl-D-alanine + di-trans,octa-cis-undecaprenyl phosphate = di-trans,octa-cis-undecaprenyl diphospho-N-acetyl-alpha-D-muramoyl-L-alanyl-D-glutamyl-meso-2,6-diaminopimeloyl-D-alanyl-D-alanine + UMP</text>
        <dbReference type="Rhea" id="RHEA:28386"/>
        <dbReference type="ChEBI" id="CHEBI:57865"/>
        <dbReference type="ChEBI" id="CHEBI:60392"/>
        <dbReference type="ChEBI" id="CHEBI:61386"/>
        <dbReference type="ChEBI" id="CHEBI:61387"/>
        <dbReference type="EC" id="2.7.8.13"/>
    </reaction>
</comment>
<evidence type="ECO:0000256" key="3">
    <source>
        <dbReference type="ARBA" id="ARBA00022618"/>
    </source>
</evidence>
<feature type="transmembrane region" description="Helical" evidence="12">
    <location>
        <begin position="188"/>
        <end position="208"/>
    </location>
</feature>
<evidence type="ECO:0000256" key="10">
    <source>
        <dbReference type="ARBA" id="ARBA00023306"/>
    </source>
</evidence>
<comment type="similarity">
    <text evidence="2 12">Belongs to the glycosyltransferase 4 family. MraY subfamily.</text>
</comment>
<dbReference type="UniPathway" id="UPA00219"/>
<reference evidence="16" key="1">
    <citation type="submission" date="2016-11" db="EMBL/GenBank/DDBJ databases">
        <authorList>
            <person name="Shukria A."/>
            <person name="Stevens D.C."/>
        </authorList>
    </citation>
    <scope>NUCLEOTIDE SEQUENCE [LARGE SCALE GENOMIC DNA]</scope>
    <source>
        <strain evidence="16">Cbfe23</strain>
    </source>
</reference>
<evidence type="ECO:0000256" key="6">
    <source>
        <dbReference type="ARBA" id="ARBA00022960"/>
    </source>
</evidence>
<dbReference type="GO" id="GO:0008963">
    <property type="term" value="F:phospho-N-acetylmuramoyl-pentapeptide-transferase activity"/>
    <property type="evidence" value="ECO:0007669"/>
    <property type="project" value="UniProtKB-UniRule"/>
</dbReference>